<accession>A0A498REY1</accession>
<evidence type="ECO:0000256" key="1">
    <source>
        <dbReference type="SAM" id="SignalP"/>
    </source>
</evidence>
<proteinExistence type="predicted"/>
<dbReference type="EMBL" id="UPPP01000134">
    <property type="protein sequence ID" value="VBB09879.1"/>
    <property type="molecule type" value="Genomic_DNA"/>
</dbReference>
<dbReference type="AlphaFoldDB" id="A0A498REY1"/>
<gene>
    <name evidence="2" type="ORF">LUCI_5177</name>
</gene>
<evidence type="ECO:0000313" key="3">
    <source>
        <dbReference type="Proteomes" id="UP000277811"/>
    </source>
</evidence>
<keyword evidence="1" id="KW-0732">Signal</keyword>
<organism evidence="2 3">
    <name type="scientific">Lucifera butyrica</name>
    <dbReference type="NCBI Taxonomy" id="1351585"/>
    <lineage>
        <taxon>Bacteria</taxon>
        <taxon>Bacillati</taxon>
        <taxon>Bacillota</taxon>
        <taxon>Negativicutes</taxon>
        <taxon>Veillonellales</taxon>
        <taxon>Veillonellaceae</taxon>
        <taxon>Lucifera</taxon>
    </lineage>
</organism>
<dbReference type="RefSeq" id="WP_122630723.1">
    <property type="nucleotide sequence ID" value="NZ_UPPP01000134.1"/>
</dbReference>
<keyword evidence="3" id="KW-1185">Reference proteome</keyword>
<dbReference type="Proteomes" id="UP000277811">
    <property type="component" value="Unassembled WGS sequence"/>
</dbReference>
<evidence type="ECO:0000313" key="2">
    <source>
        <dbReference type="EMBL" id="VBB09879.1"/>
    </source>
</evidence>
<feature type="signal peptide" evidence="1">
    <location>
        <begin position="1"/>
        <end position="23"/>
    </location>
</feature>
<protein>
    <submittedName>
        <fullName evidence="2">Uncharacterized protein</fullName>
    </submittedName>
</protein>
<feature type="chain" id="PRO_5019762879" evidence="1">
    <location>
        <begin position="24"/>
        <end position="167"/>
    </location>
</feature>
<name>A0A498REY1_9FIRM</name>
<reference evidence="2 3" key="1">
    <citation type="submission" date="2018-06" db="EMBL/GenBank/DDBJ databases">
        <authorList>
            <person name="Strepis N."/>
        </authorList>
    </citation>
    <scope>NUCLEOTIDE SEQUENCE [LARGE SCALE GENOMIC DNA]</scope>
    <source>
        <strain evidence="2">LUCI</strain>
    </source>
</reference>
<sequence length="167" mass="18841">MKRTLLMLVAGIVVFLYTDYAMAAANPDQWQGWKTAYTGNCRKVADNLTASKEVFEKLDTGELDRVTAGKRMQELDRDLEELQNALYRLPAVDSLSVAVQDEVRLAVTESVQVINYRRIANHESQQMITGDKDSQHYNAARLALQESNTRIDLANTALENGQNYLTK</sequence>